<keyword evidence="5" id="KW-1185">Reference proteome</keyword>
<dbReference type="EMBL" id="JAVDRF010000001">
    <property type="protein sequence ID" value="MDR6534776.1"/>
    <property type="molecule type" value="Genomic_DNA"/>
</dbReference>
<accession>A0ABU1N9N2</accession>
<dbReference type="Pfam" id="PF10370">
    <property type="entry name" value="Rv2993c-like_N"/>
    <property type="match status" value="1"/>
</dbReference>
<dbReference type="PANTHER" id="PTHR11820">
    <property type="entry name" value="ACYLPYRUVASE"/>
    <property type="match status" value="1"/>
</dbReference>
<proteinExistence type="predicted"/>
<feature type="domain" description="Fumarylacetoacetase-like C-terminal" evidence="2">
    <location>
        <begin position="64"/>
        <end position="261"/>
    </location>
</feature>
<feature type="domain" description="Rv2993c-like N-terminal" evidence="3">
    <location>
        <begin position="11"/>
        <end position="59"/>
    </location>
</feature>
<evidence type="ECO:0000259" key="3">
    <source>
        <dbReference type="Pfam" id="PF10370"/>
    </source>
</evidence>
<name>A0ABU1N9N2_9BURK</name>
<dbReference type="InterPro" id="IPR036663">
    <property type="entry name" value="Fumarylacetoacetase_C_sf"/>
</dbReference>
<dbReference type="PANTHER" id="PTHR11820:SF7">
    <property type="entry name" value="ACYLPYRUVASE FAHD1, MITOCHONDRIAL"/>
    <property type="match status" value="1"/>
</dbReference>
<reference evidence="4 5" key="1">
    <citation type="submission" date="2023-07" db="EMBL/GenBank/DDBJ databases">
        <title>Sorghum-associated microbial communities from plants grown in Nebraska, USA.</title>
        <authorList>
            <person name="Schachtman D."/>
        </authorList>
    </citation>
    <scope>NUCLEOTIDE SEQUENCE [LARGE SCALE GENOMIC DNA]</scope>
    <source>
        <strain evidence="4 5">DS1781</strain>
    </source>
</reference>
<dbReference type="RefSeq" id="WP_309898236.1">
    <property type="nucleotide sequence ID" value="NZ_JAVDRF010000001.1"/>
</dbReference>
<evidence type="ECO:0000313" key="4">
    <source>
        <dbReference type="EMBL" id="MDR6534776.1"/>
    </source>
</evidence>
<dbReference type="Gene3D" id="3.90.850.10">
    <property type="entry name" value="Fumarylacetoacetase-like, C-terminal domain"/>
    <property type="match status" value="1"/>
</dbReference>
<comment type="caution">
    <text evidence="4">The sequence shown here is derived from an EMBL/GenBank/DDBJ whole genome shotgun (WGS) entry which is preliminary data.</text>
</comment>
<evidence type="ECO:0000259" key="2">
    <source>
        <dbReference type="Pfam" id="PF01557"/>
    </source>
</evidence>
<sequence>MNIHEHRPHQRWVRFERAGKTGFGTLDGKHVREHRGDMFASPEPTGSVFVLDELKLLTPTQPTKVIALWNNFHALGEKLKLPVPAEPLYLLKAPNSFLAPGEPIRRPLCEGKVVFEGELGIVIGKTCTAVPEDQALGHVFGYTCANDVTVADILNRDASFAQWARAKGFDTFCPMGPAVATGLDPSALTVTTLLDGAARQHYPISDMRFSVQQLVSLISADMTLHPGDVILCGTSVGVGSMKPGSLVEVEVEGIGRLSNRFG</sequence>
<organism evidence="4 5">
    <name type="scientific">Variovorax soli</name>
    <dbReference type="NCBI Taxonomy" id="376815"/>
    <lineage>
        <taxon>Bacteria</taxon>
        <taxon>Pseudomonadati</taxon>
        <taxon>Pseudomonadota</taxon>
        <taxon>Betaproteobacteria</taxon>
        <taxon>Burkholderiales</taxon>
        <taxon>Comamonadaceae</taxon>
        <taxon>Variovorax</taxon>
    </lineage>
</organism>
<evidence type="ECO:0000313" key="5">
    <source>
        <dbReference type="Proteomes" id="UP001184230"/>
    </source>
</evidence>
<dbReference type="InterPro" id="IPR018833">
    <property type="entry name" value="Rv2993c-like_N"/>
</dbReference>
<evidence type="ECO:0000256" key="1">
    <source>
        <dbReference type="ARBA" id="ARBA00022723"/>
    </source>
</evidence>
<dbReference type="Proteomes" id="UP001184230">
    <property type="component" value="Unassembled WGS sequence"/>
</dbReference>
<protein>
    <submittedName>
        <fullName evidence="4">2-keto-4-pentenoate hydratase/2-oxohepta-3-ene-1,7-dioic acid hydratase in catechol pathway</fullName>
    </submittedName>
</protein>
<dbReference type="InterPro" id="IPR011234">
    <property type="entry name" value="Fumarylacetoacetase-like_C"/>
</dbReference>
<gene>
    <name evidence="4" type="ORF">J2739_000536</name>
</gene>
<dbReference type="Pfam" id="PF01557">
    <property type="entry name" value="FAA_hydrolase"/>
    <property type="match status" value="1"/>
</dbReference>
<keyword evidence="1" id="KW-0479">Metal-binding</keyword>
<dbReference type="SUPFAM" id="SSF56529">
    <property type="entry name" value="FAH"/>
    <property type="match status" value="1"/>
</dbReference>